<gene>
    <name evidence="2" type="ORF">HHI36_006093</name>
</gene>
<name>A0ABD2NXH7_9CUCU</name>
<reference evidence="2 3" key="1">
    <citation type="journal article" date="2021" name="BMC Biol.">
        <title>Horizontally acquired antibacterial genes associated with adaptive radiation of ladybird beetles.</title>
        <authorList>
            <person name="Li H.S."/>
            <person name="Tang X.F."/>
            <person name="Huang Y.H."/>
            <person name="Xu Z.Y."/>
            <person name="Chen M.L."/>
            <person name="Du X.Y."/>
            <person name="Qiu B.Y."/>
            <person name="Chen P.T."/>
            <person name="Zhang W."/>
            <person name="Slipinski A."/>
            <person name="Escalona H.E."/>
            <person name="Waterhouse R.M."/>
            <person name="Zwick A."/>
            <person name="Pang H."/>
        </authorList>
    </citation>
    <scope>NUCLEOTIDE SEQUENCE [LARGE SCALE GENOMIC DNA]</scope>
    <source>
        <strain evidence="2">SYSU2018</strain>
    </source>
</reference>
<evidence type="ECO:0000313" key="3">
    <source>
        <dbReference type="Proteomes" id="UP001516400"/>
    </source>
</evidence>
<evidence type="ECO:0000313" key="2">
    <source>
        <dbReference type="EMBL" id="KAL3282935.1"/>
    </source>
</evidence>
<keyword evidence="3" id="KW-1185">Reference proteome</keyword>
<dbReference type="InterPro" id="IPR058242">
    <property type="entry name" value="Capsid_partitivirus"/>
</dbReference>
<dbReference type="AlphaFoldDB" id="A0ABD2NXH7"/>
<proteinExistence type="predicted"/>
<dbReference type="EMBL" id="JABFTP020000144">
    <property type="protein sequence ID" value="KAL3282935.1"/>
    <property type="molecule type" value="Genomic_DNA"/>
</dbReference>
<feature type="region of interest" description="Disordered" evidence="1">
    <location>
        <begin position="1"/>
        <end position="46"/>
    </location>
</feature>
<organism evidence="2 3">
    <name type="scientific">Cryptolaemus montrouzieri</name>
    <dbReference type="NCBI Taxonomy" id="559131"/>
    <lineage>
        <taxon>Eukaryota</taxon>
        <taxon>Metazoa</taxon>
        <taxon>Ecdysozoa</taxon>
        <taxon>Arthropoda</taxon>
        <taxon>Hexapoda</taxon>
        <taxon>Insecta</taxon>
        <taxon>Pterygota</taxon>
        <taxon>Neoptera</taxon>
        <taxon>Endopterygota</taxon>
        <taxon>Coleoptera</taxon>
        <taxon>Polyphaga</taxon>
        <taxon>Cucujiformia</taxon>
        <taxon>Coccinelloidea</taxon>
        <taxon>Coccinellidae</taxon>
        <taxon>Scymninae</taxon>
        <taxon>Scymnini</taxon>
        <taxon>Cryptolaemus</taxon>
    </lineage>
</organism>
<accession>A0ABD2NXH7</accession>
<protein>
    <submittedName>
        <fullName evidence="2">Uncharacterized protein</fullName>
    </submittedName>
</protein>
<evidence type="ECO:0000256" key="1">
    <source>
        <dbReference type="SAM" id="MobiDB-lite"/>
    </source>
</evidence>
<dbReference type="Proteomes" id="UP001516400">
    <property type="component" value="Unassembled WGS sequence"/>
</dbReference>
<sequence>MASTTSTTAVPEVTLAPAIDAPAPPASSTMKRPIANASKHKTEIKFDIANKTSLSDLAKRYNPPNPPSEAPTPQKKSTYFKKLDIAMRMELDHGLTHIIDVQPDLRFPFQYFLFNIAEEYPELTVKSHPYTSTLTLVAYQQILFNAYLLICDMYSRESISYFAQSYKNDPHKMDYVTKLLDCYVPTDLEHLLVNLAPTYDPQRKLQLFVPSFAAFDFALDFGRCIPPSICILAHHLLASTRTNADPETILRTFYATTIVTVENVHYTPAHFLGGYFDINQHPSSHSNWLNTRFEKVYNPVIGRALLQRPTLARTRLTVPIFDQEEFVNPYDFNLCYSLDNIEKMFEIISDISSFFASEAPSCKKLGQILDSASGICILYHSLWSITLPTHHHLPPPTVTAPTPTEEKSDAQYASYIKFLVPGPTYKSKLTPPPPDIDVNLYLVSRDPYDTTCAPFLYTLFDKSKHVYPNVLWFQPYHKDPSALNYSMTLGLLIEIGDIDGVTLPIPNIELSLTENNSMYLQGTLPLSRLRTYTPTAADNNRFRLCCRTPNADEDQPVGIALCDSSTVFVPRFASQGVTANINGIQGAVFHTNCNDPDVNFTYAGWTANDHPPIPDHSIHLWSSYRYVRNSNSTRRKVFLYYKKIRSEAINEATPLLAFRHNLTFPRVVTFVKVTLPFQVIL</sequence>
<dbReference type="Pfam" id="PF25666">
    <property type="entry name" value="Partiti_capsid"/>
    <property type="match status" value="1"/>
</dbReference>
<comment type="caution">
    <text evidence="2">The sequence shown here is derived from an EMBL/GenBank/DDBJ whole genome shotgun (WGS) entry which is preliminary data.</text>
</comment>